<dbReference type="Proteomes" id="UP000887116">
    <property type="component" value="Unassembled WGS sequence"/>
</dbReference>
<keyword evidence="2" id="KW-1185">Reference proteome</keyword>
<evidence type="ECO:0000313" key="2">
    <source>
        <dbReference type="Proteomes" id="UP000887116"/>
    </source>
</evidence>
<proteinExistence type="predicted"/>
<evidence type="ECO:0000313" key="1">
    <source>
        <dbReference type="EMBL" id="GFQ71873.1"/>
    </source>
</evidence>
<dbReference type="EMBL" id="BMAO01031032">
    <property type="protein sequence ID" value="GFQ71873.1"/>
    <property type="molecule type" value="Genomic_DNA"/>
</dbReference>
<name>A0A8X6F5V8_TRICU</name>
<protein>
    <submittedName>
        <fullName evidence="1">Uncharacterized protein</fullName>
    </submittedName>
</protein>
<accession>A0A8X6F5V8</accession>
<comment type="caution">
    <text evidence="1">The sequence shown here is derived from an EMBL/GenBank/DDBJ whole genome shotgun (WGS) entry which is preliminary data.</text>
</comment>
<sequence length="106" mass="12030">MSQWGEEATLLSNRWTTPGVCLGNFLEEGDKEKEWNIGWTNYFGCFDEVRESDCVEGESDGLGSNVRCKIGLEHVENKQMTAESQEEHLIRAVISFWWGVGAASRR</sequence>
<dbReference type="AlphaFoldDB" id="A0A8X6F5V8"/>
<reference evidence="1" key="1">
    <citation type="submission" date="2020-07" db="EMBL/GenBank/DDBJ databases">
        <title>Multicomponent nature underlies the extraordinary mechanical properties of spider dragline silk.</title>
        <authorList>
            <person name="Kono N."/>
            <person name="Nakamura H."/>
            <person name="Mori M."/>
            <person name="Yoshida Y."/>
            <person name="Ohtoshi R."/>
            <person name="Malay A.D."/>
            <person name="Moran D.A.P."/>
            <person name="Tomita M."/>
            <person name="Numata K."/>
            <person name="Arakawa K."/>
        </authorList>
    </citation>
    <scope>NUCLEOTIDE SEQUENCE</scope>
</reference>
<organism evidence="1 2">
    <name type="scientific">Trichonephila clavata</name>
    <name type="common">Joro spider</name>
    <name type="synonym">Nephila clavata</name>
    <dbReference type="NCBI Taxonomy" id="2740835"/>
    <lineage>
        <taxon>Eukaryota</taxon>
        <taxon>Metazoa</taxon>
        <taxon>Ecdysozoa</taxon>
        <taxon>Arthropoda</taxon>
        <taxon>Chelicerata</taxon>
        <taxon>Arachnida</taxon>
        <taxon>Araneae</taxon>
        <taxon>Araneomorphae</taxon>
        <taxon>Entelegynae</taxon>
        <taxon>Araneoidea</taxon>
        <taxon>Nephilidae</taxon>
        <taxon>Trichonephila</taxon>
    </lineage>
</organism>
<gene>
    <name evidence="1" type="ORF">TNCT_121791</name>
</gene>